<protein>
    <submittedName>
        <fullName evidence="3">Uncharacterized protein</fullName>
    </submittedName>
</protein>
<feature type="compositionally biased region" description="Low complexity" evidence="1">
    <location>
        <begin position="2378"/>
        <end position="2423"/>
    </location>
</feature>
<dbReference type="InterPro" id="IPR022185">
    <property type="entry name" value="DUF3712"/>
</dbReference>
<evidence type="ECO:0000256" key="2">
    <source>
        <dbReference type="SAM" id="Phobius"/>
    </source>
</evidence>
<proteinExistence type="predicted"/>
<keyword evidence="2" id="KW-0472">Membrane</keyword>
<comment type="caution">
    <text evidence="3">The sequence shown here is derived from an EMBL/GenBank/DDBJ whole genome shotgun (WGS) entry which is preliminary data.</text>
</comment>
<feature type="transmembrane region" description="Helical" evidence="2">
    <location>
        <begin position="82"/>
        <end position="106"/>
    </location>
</feature>
<accession>A0A409VFJ1</accession>
<keyword evidence="2" id="KW-1133">Transmembrane helix</keyword>
<dbReference type="Proteomes" id="UP000284706">
    <property type="component" value="Unassembled WGS sequence"/>
</dbReference>
<sequence length="2423" mass="252365">MEQARRSSGIYEVDHGSTHSFNSAASLRGHAAAPAGYNTTTNAGVPVGPAVVPSSGVIGGEDQPTAPVAPAPARVPFYKRRWFIISQIILIPLAIALLFILLFPVVRAIVQLVVKRTNLDVTLASLTQPTNDSFQLGLQGNVFNTGIFKAKIMFTEPTNVSWIEDDGTETPLGQMQLDTLFANHKRAVINDTGITFAINDQNAFGRFSGKLITSQNFTWRLTSHNLKVQALKFPVAKGITFDKHVTINGFNNFQNGATLLDFQLPSDDPAGGINFVAVTGLNNTSPFSLDLGTVVFGLSYKNVPLGIGTGTNATVAPGPNNQITLKGTLKPQTDPSALATVSELFTNYLNGQSSDVIATGMSTLQDDGSSVSWLSQGLQQLQLSVPFKAPSAINPIRTISIGDLALQFNSQDPWTPAAESDSVQASLELPFGFSLSIGEIQNNFTITSLDDSPIAGLSTPPGASKSSIRVLSPTDTTGSINISISDTTLSCPDDQHAAFASFNKNLTDAEEAKFLLVGKSRAVANTSIGEITLDAIAVNVTTSLKGLQGLKGLTTIDSVDVTGGTSQGIDLAIGVSIFNPSNLKLSTGDLTLQLLRDGAVLGTTLMPNLTLSIGNNTLNATSSFAANDSPQGTQTLNDFISKKDVELTIAGFDGSTQIASLLQAFESLSLNVTLPALKTNLLSSAALEILSTTGKENNVSHVTVTLDNPFSAPLQITKVTSNVTSFGIPLGTISQDTSFSTAPKSTTKSPTLDLNMNFDPAALFTVTRALAVEAGLDAAPLDAIVKLGGIQYLSTSQTPPSKRQASLFKGFDLPSFVQKAFKDLKSDVALSTDVTIGDYKTTLEFSQSAVPTATDQSLDLILPILAAPIVQKIVGGSSLGLDTVLIIDPEQQAFKTQLKGSISNAGPFDATISFPSGLSISWQGKPIGQVDMSDVDVVGDVGATIDAQSTFHVVDVDHLTDFTKTLLTEESFDWEISGENLTVKALGISVPGITFSSRTVTLKGFNGLKGGVKINSFDLPSNDPAGGIHLTLETTTTNPSQVGIQMSSIGFNTFVGGVMIAPVTSTGTVTIAPQSSSQIALAGRLVPQDSSAGLATVSDIFNNFVHGKDSNVMVQGASAGSSDVTWLNEGIKALQVATILPNQGPQNIIKSISLNQLSLMFSTGSPFSPMTSSKSTDAAFTLPFGFPIDISALEQTITIGFQGSNFAQLAIPKGPSTTDVQARIIHLGFENVPFAVFDSGHSTFDQFVAATTTGTQETMQLSGSANADAKTAVGLLSLSNITFSVDSTIAGLQGLDARPVTVSNLDVNHGFPDFLLIKVDSALFNPSNLTIGTGDVSFSLQFEDQTIGSADISNLVIIPGNASYPIDVHFSPQGGAVNAGQTLLQNFLEGINADTTIAGSTGSTPIESLQLALSEIKLSPVTIPGIHENLIKSASLTFPTDIVSTGVASTSFVLANPFTASINLLKLAATATFHNLTLGKIPSTDASGHPIHADGHSQITSPTLPLDFNLDPATIIQLLLLTSQANGVDLGPLPQLFQFVLSNPDFKPPVKTSVDTSAPTCVSGNQFDVDSAILKSLSGLKVDLNIDSSVKLDDYPTDLSFTQSNVPAITDKTALFLIGAVAGPVAQHLVDGSVLAFTEADISNISNEGFDLALKGSLTNVGPLDALITFTEPVTVNWQGKDIAQISLPPICAAANTGVPNYQANAHLTITDSGAFTEFATFLLHNPSFDWTISTSKLRLTALGTIFDNVSLSKTISFKAFNGLPGVTISNFQLPSDDPAGGIHIETDANIPSQAQLGIDLGTIGFQSFFQGTLVGPLSASNVVLKANSVTKTHLSGRIVPQSGNDLNVIGTLFSEFLNGKNSTLQTTGNSVQPTGSSEPVDWLSTAFKTLTLDVILPGQKFQVIQAIELNDLEVTMQTQDQAFAPPTSSENTLATYKNPFGFSLQVVQSGQTIVLGSGGVNAAQLTIPKTAANGGVSTGNIADLPISFKDIPLQALDPTAFATLFAGVTLKDSLQVDITGSADVTARTTIGDVPISSIPIDVTSSLKGINSFGGTAALSNVTVTGSGGNGGDEFIVSPLQTTLQNPSNVSLDTVDISLPVIFNGVTIGRAAINEFDLKPGENVVNTEFHYEPADANDTVAQSFLSEFIQTGDAIPLTIHGDSSSSPFGSLAPGLSQLQLSTHLDGINQPTIITQIFVTVTLDTFVTNEVSVDFIVQNPLDADLVIEFVQSDAGVNGEIFAQFSQGFTGFIVPPGQQVHSGQFDHVLLTQGALASLDIIPLGFLDVASAVTARVGQGGYEVPFLKLSQQHVPTTYTLSLGDISLNDVVNGLKAKKAGVSVSADAKTASASESGSAAASAAASASSSPDAKPLIPLLQTPSAPAPAKSDPTPAAPAASSPAAAAKAADASSSPSAPKLSLPSLR</sequence>
<dbReference type="InterPro" id="IPR046368">
    <property type="entry name" value="Tag1"/>
</dbReference>
<keyword evidence="2" id="KW-0812">Transmembrane</keyword>
<gene>
    <name evidence="3" type="ORF">CVT26_015724</name>
</gene>
<keyword evidence="4" id="KW-1185">Reference proteome</keyword>
<evidence type="ECO:0000256" key="1">
    <source>
        <dbReference type="SAM" id="MobiDB-lite"/>
    </source>
</evidence>
<dbReference type="EMBL" id="NHYE01005659">
    <property type="protein sequence ID" value="PPQ65015.1"/>
    <property type="molecule type" value="Genomic_DNA"/>
</dbReference>
<reference evidence="3 4" key="1">
    <citation type="journal article" date="2018" name="Evol. Lett.">
        <title>Horizontal gene cluster transfer increased hallucinogenic mushroom diversity.</title>
        <authorList>
            <person name="Reynolds H.T."/>
            <person name="Vijayakumar V."/>
            <person name="Gluck-Thaler E."/>
            <person name="Korotkin H.B."/>
            <person name="Matheny P.B."/>
            <person name="Slot J.C."/>
        </authorList>
    </citation>
    <scope>NUCLEOTIDE SEQUENCE [LARGE SCALE GENOMIC DNA]</scope>
    <source>
        <strain evidence="3 4">SRW20</strain>
    </source>
</reference>
<dbReference type="GO" id="GO:0000329">
    <property type="term" value="C:fungal-type vacuole membrane"/>
    <property type="evidence" value="ECO:0007669"/>
    <property type="project" value="InterPro"/>
</dbReference>
<dbReference type="PANTHER" id="PTHR35895:SF1">
    <property type="entry name" value="LIPID-BINDING SERUM GLYCOPROTEIN C-TERMINAL DOMAIN-CONTAINING PROTEIN"/>
    <property type="match status" value="1"/>
</dbReference>
<dbReference type="InParanoid" id="A0A409VFJ1"/>
<dbReference type="PANTHER" id="PTHR35895">
    <property type="entry name" value="CHROMOSOME 16, WHOLE GENOME SHOTGUN SEQUENCE"/>
    <property type="match status" value="1"/>
</dbReference>
<dbReference type="STRING" id="231916.A0A409VFJ1"/>
<organism evidence="3 4">
    <name type="scientific">Gymnopilus dilepis</name>
    <dbReference type="NCBI Taxonomy" id="231916"/>
    <lineage>
        <taxon>Eukaryota</taxon>
        <taxon>Fungi</taxon>
        <taxon>Dikarya</taxon>
        <taxon>Basidiomycota</taxon>
        <taxon>Agaricomycotina</taxon>
        <taxon>Agaricomycetes</taxon>
        <taxon>Agaricomycetidae</taxon>
        <taxon>Agaricales</taxon>
        <taxon>Agaricineae</taxon>
        <taxon>Hymenogastraceae</taxon>
        <taxon>Gymnopilus</taxon>
    </lineage>
</organism>
<evidence type="ECO:0000313" key="4">
    <source>
        <dbReference type="Proteomes" id="UP000284706"/>
    </source>
</evidence>
<name>A0A409VFJ1_9AGAR</name>
<dbReference type="Pfam" id="PF12505">
    <property type="entry name" value="DUF3712"/>
    <property type="match status" value="6"/>
</dbReference>
<feature type="region of interest" description="Disordered" evidence="1">
    <location>
        <begin position="2359"/>
        <end position="2423"/>
    </location>
</feature>
<evidence type="ECO:0000313" key="3">
    <source>
        <dbReference type="EMBL" id="PPQ65015.1"/>
    </source>
</evidence>
<dbReference type="OrthoDB" id="10039566at2759"/>